<dbReference type="GO" id="GO:0019853">
    <property type="term" value="P:L-ascorbic acid biosynthetic process"/>
    <property type="evidence" value="ECO:0007669"/>
    <property type="project" value="TreeGrafter"/>
</dbReference>
<comment type="caution">
    <text evidence="2">The sequence shown here is derived from an EMBL/GenBank/DDBJ whole genome shotgun (WGS) entry which is preliminary data.</text>
</comment>
<protein>
    <submittedName>
        <fullName evidence="2">6-deoxy-6-sulfogluconolactonase</fullName>
        <ecNumber evidence="2">3.1.1.99</ecNumber>
    </submittedName>
</protein>
<keyword evidence="3" id="KW-1185">Reference proteome</keyword>
<organism evidence="2 3">
    <name type="scientific">Paenibacillus solanacearum</name>
    <dbReference type="NCBI Taxonomy" id="2048548"/>
    <lineage>
        <taxon>Bacteria</taxon>
        <taxon>Bacillati</taxon>
        <taxon>Bacillota</taxon>
        <taxon>Bacilli</taxon>
        <taxon>Bacillales</taxon>
        <taxon>Paenibacillaceae</taxon>
        <taxon>Paenibacillus</taxon>
    </lineage>
</organism>
<keyword evidence="2" id="KW-0378">Hydrolase</keyword>
<proteinExistence type="predicted"/>
<dbReference type="RefSeq" id="WP_218094619.1">
    <property type="nucleotide sequence ID" value="NZ_CAJVAS010000030.1"/>
</dbReference>
<dbReference type="PANTHER" id="PTHR10907">
    <property type="entry name" value="REGUCALCIN"/>
    <property type="match status" value="1"/>
</dbReference>
<dbReference type="GO" id="GO:0005509">
    <property type="term" value="F:calcium ion binding"/>
    <property type="evidence" value="ECO:0007669"/>
    <property type="project" value="TreeGrafter"/>
</dbReference>
<gene>
    <name evidence="2" type="ORF">PAESOLCIP111_04905</name>
</gene>
<sequence length="292" mass="31920">MERKLELVWDGKAALGEGPAWDHRSAQIIWVDIIGKQVHFYDPADGTHRSVTLDQLVGAAVPRAQGGLVLALENGFHTLDVESQRLTKLIDPESGMPGNRFNDGKCDEAGRFWAGTMNREEIKPSGTLYCLEPDGTLRAAVDGITTSNGLGWSPDGRTMYHIDSPTRRVKAYDYDPGTGEMAMPRTVVEIPQGEGLPDGMTVDEEGMLWIAQWDGWQVSRWDPASGVKIDSIPVPAARVTSCTFGGADYDELYITTARIGQSDQQLEEQPHAGGLFRIKPGVKGRPTCFYGG</sequence>
<name>A0A916K6S1_9BACL</name>
<evidence type="ECO:0000313" key="3">
    <source>
        <dbReference type="Proteomes" id="UP000693672"/>
    </source>
</evidence>
<evidence type="ECO:0000259" key="1">
    <source>
        <dbReference type="Pfam" id="PF08450"/>
    </source>
</evidence>
<dbReference type="Pfam" id="PF08450">
    <property type="entry name" value="SGL"/>
    <property type="match status" value="1"/>
</dbReference>
<dbReference type="EC" id="3.1.1.99" evidence="2"/>
<dbReference type="PANTHER" id="PTHR10907:SF47">
    <property type="entry name" value="REGUCALCIN"/>
    <property type="match status" value="1"/>
</dbReference>
<accession>A0A916K6S1</accession>
<reference evidence="2" key="1">
    <citation type="submission" date="2021-06" db="EMBL/GenBank/DDBJ databases">
        <authorList>
            <person name="Criscuolo A."/>
        </authorList>
    </citation>
    <scope>NUCLEOTIDE SEQUENCE</scope>
    <source>
        <strain evidence="2">CIP111600</strain>
    </source>
</reference>
<dbReference type="InterPro" id="IPR013658">
    <property type="entry name" value="SGL"/>
</dbReference>
<dbReference type="EMBL" id="CAJVAS010000030">
    <property type="protein sequence ID" value="CAG7645213.1"/>
    <property type="molecule type" value="Genomic_DNA"/>
</dbReference>
<dbReference type="Proteomes" id="UP000693672">
    <property type="component" value="Unassembled WGS sequence"/>
</dbReference>
<dbReference type="AlphaFoldDB" id="A0A916K6S1"/>
<dbReference type="GO" id="GO:0004341">
    <property type="term" value="F:gluconolactonase activity"/>
    <property type="evidence" value="ECO:0007669"/>
    <property type="project" value="TreeGrafter"/>
</dbReference>
<feature type="domain" description="SMP-30/Gluconolactonase/LRE-like region" evidence="1">
    <location>
        <begin position="15"/>
        <end position="258"/>
    </location>
</feature>
<evidence type="ECO:0000313" key="2">
    <source>
        <dbReference type="EMBL" id="CAG7645213.1"/>
    </source>
</evidence>